<comment type="caution">
    <text evidence="2">The sequence shown here is derived from an EMBL/GenBank/DDBJ whole genome shotgun (WGS) entry which is preliminary data.</text>
</comment>
<evidence type="ECO:0000313" key="3">
    <source>
        <dbReference type="Proteomes" id="UP001187192"/>
    </source>
</evidence>
<gene>
    <name evidence="2" type="ORF">TIFTF001_037093</name>
</gene>
<evidence type="ECO:0000313" key="2">
    <source>
        <dbReference type="EMBL" id="GMN68038.1"/>
    </source>
</evidence>
<proteinExistence type="predicted"/>
<accession>A0AA88E6H0</accession>
<organism evidence="2 3">
    <name type="scientific">Ficus carica</name>
    <name type="common">Common fig</name>
    <dbReference type="NCBI Taxonomy" id="3494"/>
    <lineage>
        <taxon>Eukaryota</taxon>
        <taxon>Viridiplantae</taxon>
        <taxon>Streptophyta</taxon>
        <taxon>Embryophyta</taxon>
        <taxon>Tracheophyta</taxon>
        <taxon>Spermatophyta</taxon>
        <taxon>Magnoliopsida</taxon>
        <taxon>eudicotyledons</taxon>
        <taxon>Gunneridae</taxon>
        <taxon>Pentapetalae</taxon>
        <taxon>rosids</taxon>
        <taxon>fabids</taxon>
        <taxon>Rosales</taxon>
        <taxon>Moraceae</taxon>
        <taxon>Ficeae</taxon>
        <taxon>Ficus</taxon>
    </lineage>
</organism>
<protein>
    <submittedName>
        <fullName evidence="2">Uncharacterized protein</fullName>
    </submittedName>
</protein>
<dbReference type="EMBL" id="BTGU01000542">
    <property type="protein sequence ID" value="GMN68038.1"/>
    <property type="molecule type" value="Genomic_DNA"/>
</dbReference>
<feature type="region of interest" description="Disordered" evidence="1">
    <location>
        <begin position="32"/>
        <end position="71"/>
    </location>
</feature>
<evidence type="ECO:0000256" key="1">
    <source>
        <dbReference type="SAM" id="MobiDB-lite"/>
    </source>
</evidence>
<dbReference type="Proteomes" id="UP001187192">
    <property type="component" value="Unassembled WGS sequence"/>
</dbReference>
<sequence>MCFFLFSVFPSLPQIEDAISWANDASRLPSGHMAQARQSEVSKETVVNSPTSSNWSSRLSKGDDSGATLLQDNSPFTSLIRIHSYKE</sequence>
<feature type="compositionally biased region" description="Polar residues" evidence="1">
    <location>
        <begin position="45"/>
        <end position="59"/>
    </location>
</feature>
<reference evidence="2" key="1">
    <citation type="submission" date="2023-07" db="EMBL/GenBank/DDBJ databases">
        <title>draft genome sequence of fig (Ficus carica).</title>
        <authorList>
            <person name="Takahashi T."/>
            <person name="Nishimura K."/>
        </authorList>
    </citation>
    <scope>NUCLEOTIDE SEQUENCE</scope>
</reference>
<dbReference type="AlphaFoldDB" id="A0AA88E6H0"/>
<keyword evidence="3" id="KW-1185">Reference proteome</keyword>
<name>A0AA88E6H0_FICCA</name>